<evidence type="ECO:0000313" key="7">
    <source>
        <dbReference type="EMBL" id="KYC48475.1"/>
    </source>
</evidence>
<evidence type="ECO:0000256" key="3">
    <source>
        <dbReference type="ARBA" id="ARBA00022679"/>
    </source>
</evidence>
<keyword evidence="2 6" id="KW-0328">Glycosyltransferase</keyword>
<accession>A0A150IUC7</accession>
<feature type="region of interest" description="Disordered" evidence="4">
    <location>
        <begin position="349"/>
        <end position="368"/>
    </location>
</feature>
<evidence type="ECO:0000256" key="4">
    <source>
        <dbReference type="SAM" id="MobiDB-lite"/>
    </source>
</evidence>
<protein>
    <submittedName>
        <fullName evidence="6">Glycosyltransferase family 10 (Fucosyltransferase)</fullName>
    </submittedName>
</protein>
<dbReference type="PANTHER" id="PTHR11929:SF194">
    <property type="entry name" value="ALPHA-(1,3)-FUCOSYLTRANSFERASE 10"/>
    <property type="match status" value="1"/>
</dbReference>
<accession>A0A150IK42</accession>
<feature type="domain" description="Fucosyltransferase C-terminal" evidence="5">
    <location>
        <begin position="142"/>
        <end position="273"/>
    </location>
</feature>
<evidence type="ECO:0000256" key="1">
    <source>
        <dbReference type="ARBA" id="ARBA00008919"/>
    </source>
</evidence>
<comment type="similarity">
    <text evidence="1">Belongs to the glycosyltransferase 10 family.</text>
</comment>
<name>A0A150IK42_9EURY</name>
<comment type="caution">
    <text evidence="6">The sequence shown here is derived from an EMBL/GenBank/DDBJ whole genome shotgun (WGS) entry which is preliminary data.</text>
</comment>
<dbReference type="EMBL" id="LNGF01000004">
    <property type="protein sequence ID" value="KYC48475.1"/>
    <property type="molecule type" value="Genomic_DNA"/>
</dbReference>
<organism evidence="6 10">
    <name type="scientific">Candidatus Methanofastidiosum methylothiophilum</name>
    <dbReference type="NCBI Taxonomy" id="1705564"/>
    <lineage>
        <taxon>Archaea</taxon>
        <taxon>Methanobacteriati</taxon>
        <taxon>Methanobacteriota</taxon>
        <taxon>Stenosarchaea group</taxon>
        <taxon>Candidatus Methanofastidiosia</taxon>
        <taxon>Candidatus Methanofastidiosales</taxon>
        <taxon>Candidatus Methanofastidiosaceae</taxon>
        <taxon>Candidatus Methanofastidiosum</taxon>
    </lineage>
</organism>
<proteinExistence type="inferred from homology"/>
<dbReference type="EMBL" id="LNGE01000020">
    <property type="protein sequence ID" value="KYC45386.1"/>
    <property type="molecule type" value="Genomic_DNA"/>
</dbReference>
<reference evidence="9 10" key="1">
    <citation type="journal article" date="2016" name="ISME J.">
        <title>Chasing the elusive Euryarchaeota class WSA2: genomes reveal a uniquely fastidious methyl-reducing methanogen.</title>
        <authorList>
            <person name="Nobu M.K."/>
            <person name="Narihiro T."/>
            <person name="Kuroda K."/>
            <person name="Mei R."/>
            <person name="Liu W.T."/>
        </authorList>
    </citation>
    <scope>NUCLEOTIDE SEQUENCE [LARGE SCALE GENOMIC DNA]</scope>
    <source>
        <strain evidence="6">B03fssc0709_Meth_Bin005</strain>
        <strain evidence="7">B15fssc0709_Meth_Bin003</strain>
        <strain evidence="8">BMIXfssc0709_Meth_Bin006</strain>
    </source>
</reference>
<dbReference type="Pfam" id="PF00852">
    <property type="entry name" value="Glyco_transf_10"/>
    <property type="match status" value="1"/>
</dbReference>
<dbReference type="EMBL" id="LNJC01000023">
    <property type="protein sequence ID" value="KYC49917.1"/>
    <property type="molecule type" value="Genomic_DNA"/>
</dbReference>
<dbReference type="GO" id="GO:0016020">
    <property type="term" value="C:membrane"/>
    <property type="evidence" value="ECO:0007669"/>
    <property type="project" value="InterPro"/>
</dbReference>
<dbReference type="Proteomes" id="UP000092401">
    <property type="component" value="Unassembled WGS sequence"/>
</dbReference>
<dbReference type="InterPro" id="IPR038577">
    <property type="entry name" value="GT10-like_C_sf"/>
</dbReference>
<accession>A0A150IY50</accession>
<dbReference type="InterPro" id="IPR001503">
    <property type="entry name" value="Glyco_trans_10"/>
</dbReference>
<dbReference type="AlphaFoldDB" id="A0A150IK42"/>
<dbReference type="Gene3D" id="3.40.50.11660">
    <property type="entry name" value="Glycosyl transferase family 10, C-terminal domain"/>
    <property type="match status" value="1"/>
</dbReference>
<evidence type="ECO:0000313" key="8">
    <source>
        <dbReference type="EMBL" id="KYC49917.1"/>
    </source>
</evidence>
<gene>
    <name evidence="6" type="ORF">APG10_00892</name>
    <name evidence="7" type="ORF">APG11_00282</name>
    <name evidence="8" type="ORF">APG12_01166</name>
</gene>
<evidence type="ECO:0000256" key="2">
    <source>
        <dbReference type="ARBA" id="ARBA00022676"/>
    </source>
</evidence>
<dbReference type="GO" id="GO:0046920">
    <property type="term" value="F:alpha-(1-&gt;3)-fucosyltransferase activity"/>
    <property type="evidence" value="ECO:0007669"/>
    <property type="project" value="TreeGrafter"/>
</dbReference>
<dbReference type="InterPro" id="IPR055270">
    <property type="entry name" value="Glyco_tran_10_C"/>
</dbReference>
<feature type="compositionally biased region" description="Low complexity" evidence="4">
    <location>
        <begin position="355"/>
        <end position="368"/>
    </location>
</feature>
<dbReference type="Proteomes" id="UP000092403">
    <property type="component" value="Unassembled WGS sequence"/>
</dbReference>
<dbReference type="SUPFAM" id="SSF53756">
    <property type="entry name" value="UDP-Glycosyltransferase/glycogen phosphorylase"/>
    <property type="match status" value="1"/>
</dbReference>
<dbReference type="Proteomes" id="UP000091929">
    <property type="component" value="Unassembled WGS sequence"/>
</dbReference>
<evidence type="ECO:0000313" key="6">
    <source>
        <dbReference type="EMBL" id="KYC45386.1"/>
    </source>
</evidence>
<sequence>MYIVKISTSFSDFPLLRQTPNEKGIWDNVQFFINDDSIKEPDYWIVYNGLKKEEKAFCPKDNVILITGEPPTIANYNIKFIKQFNRIITCHRDMQHKNKIYWQQALPWHIGQRITEFIDFNNCKIEITKNYDQLKNKNIESKDKTKICSVISSNKNFIQGHRDRNQFVEILKNHFEDKIDIYGRGFKEIEDKWDAIAPYKYHIVIENSSFNDYWTEKLADAFLAEAYPIYYGAENIDSYFSKNSLTKIDIHSPEKAIKIIEKVIQEDYYNKYKNEIRESKQKILDEYNLFPTIVSKLIVQDIDKKHNKSKIILKPEIYFRVSMIKRLIKIILPAPLYNIIKTNLKKLRHKDNSSNEEGNNKNNNSIQR</sequence>
<evidence type="ECO:0000313" key="10">
    <source>
        <dbReference type="Proteomes" id="UP000092401"/>
    </source>
</evidence>
<dbReference type="PANTHER" id="PTHR11929">
    <property type="entry name" value="ALPHA- 1,3 -FUCOSYLTRANSFERASE"/>
    <property type="match status" value="1"/>
</dbReference>
<evidence type="ECO:0000313" key="9">
    <source>
        <dbReference type="Proteomes" id="UP000091929"/>
    </source>
</evidence>
<keyword evidence="3 6" id="KW-0808">Transferase</keyword>
<evidence type="ECO:0000259" key="5">
    <source>
        <dbReference type="Pfam" id="PF00852"/>
    </source>
</evidence>